<reference evidence="2 3" key="1">
    <citation type="journal article" date="2014" name="PLoS ONE">
        <title>Physiological and genomic features of a novel sulfur-oxidizing gammaproteobacterium belonging to a previously uncultivated symbiotic lineage isolated from a hydrothermal vent.</title>
        <authorList>
            <person name="Nunoura T."/>
            <person name="Takaki Y."/>
            <person name="Kazama H."/>
            <person name="Kakuta J."/>
            <person name="Shimamura S."/>
            <person name="Makita H."/>
            <person name="Hirai M."/>
            <person name="Miyazaki M."/>
            <person name="Takai K."/>
        </authorList>
    </citation>
    <scope>NUCLEOTIDE SEQUENCE [LARGE SCALE GENOMIC DNA]</scope>
    <source>
        <strain evidence="2 3">Hiromi1</strain>
    </source>
</reference>
<accession>A0A7U6GHQ6</accession>
<dbReference type="AlphaFoldDB" id="A0A7U6GHQ6"/>
<feature type="region of interest" description="Disordered" evidence="1">
    <location>
        <begin position="1"/>
        <end position="22"/>
    </location>
</feature>
<sequence>MAATAKRLEVEQANTPKPPKEEEILDLGGEIARQVNERVEELTVRLKKIVTTDEGKLQIIMETEGIADDEALADVKSMLVLQQCGVVNVSMKPLQRDLFDG</sequence>
<feature type="compositionally biased region" description="Basic and acidic residues" evidence="1">
    <location>
        <begin position="1"/>
        <end position="10"/>
    </location>
</feature>
<organism evidence="2 3">
    <name type="scientific">Thiolapillus brandeum</name>
    <dbReference type="NCBI Taxonomy" id="1076588"/>
    <lineage>
        <taxon>Bacteria</taxon>
        <taxon>Pseudomonadati</taxon>
        <taxon>Pseudomonadota</taxon>
        <taxon>Gammaproteobacteria</taxon>
        <taxon>Chromatiales</taxon>
        <taxon>Sedimenticolaceae</taxon>
        <taxon>Thiolapillus</taxon>
    </lineage>
</organism>
<gene>
    <name evidence="2" type="ORF">TBH_C0949</name>
</gene>
<proteinExistence type="predicted"/>
<dbReference type="EMBL" id="AP012273">
    <property type="protein sequence ID" value="BAO43879.1"/>
    <property type="molecule type" value="Genomic_DNA"/>
</dbReference>
<dbReference type="RefSeq" id="WP_041066075.1">
    <property type="nucleotide sequence ID" value="NZ_AP012273.1"/>
</dbReference>
<keyword evidence="3" id="KW-1185">Reference proteome</keyword>
<name>A0A7U6GHQ6_9GAMM</name>
<dbReference type="KEGG" id="tbn:TBH_C0949"/>
<evidence type="ECO:0000313" key="2">
    <source>
        <dbReference type="EMBL" id="BAO43879.1"/>
    </source>
</evidence>
<evidence type="ECO:0000313" key="3">
    <source>
        <dbReference type="Proteomes" id="UP000031631"/>
    </source>
</evidence>
<protein>
    <submittedName>
        <fullName evidence="2">Uncharacterized protein</fullName>
    </submittedName>
</protein>
<evidence type="ECO:0000256" key="1">
    <source>
        <dbReference type="SAM" id="MobiDB-lite"/>
    </source>
</evidence>
<dbReference type="Proteomes" id="UP000031631">
    <property type="component" value="Chromosome"/>
</dbReference>